<feature type="transmembrane region" description="Helical" evidence="1">
    <location>
        <begin position="6"/>
        <end position="26"/>
    </location>
</feature>
<organism evidence="2 3">
    <name type="scientific">Formosa sediminum</name>
    <dbReference type="NCBI Taxonomy" id="2594004"/>
    <lineage>
        <taxon>Bacteria</taxon>
        <taxon>Pseudomonadati</taxon>
        <taxon>Bacteroidota</taxon>
        <taxon>Flavobacteriia</taxon>
        <taxon>Flavobacteriales</taxon>
        <taxon>Flavobacteriaceae</taxon>
        <taxon>Formosa</taxon>
    </lineage>
</organism>
<gene>
    <name evidence="2" type="ORF">FNB79_03760</name>
</gene>
<feature type="transmembrane region" description="Helical" evidence="1">
    <location>
        <begin position="66"/>
        <end position="87"/>
    </location>
</feature>
<dbReference type="KEGG" id="fop:FNB79_03760"/>
<evidence type="ECO:0000256" key="1">
    <source>
        <dbReference type="SAM" id="Phobius"/>
    </source>
</evidence>
<keyword evidence="1" id="KW-1133">Transmembrane helix</keyword>
<accession>A0A516GNM7</accession>
<dbReference type="AlphaFoldDB" id="A0A516GNM7"/>
<dbReference type="Pfam" id="PF19665">
    <property type="entry name" value="DUF6168"/>
    <property type="match status" value="1"/>
</dbReference>
<protein>
    <submittedName>
        <fullName evidence="2">Uncharacterized protein</fullName>
    </submittedName>
</protein>
<reference evidence="2 3" key="1">
    <citation type="submission" date="2019-07" db="EMBL/GenBank/DDBJ databases">
        <title>Genome sequencing for Formosa sp. PS13.</title>
        <authorList>
            <person name="Park S.-J."/>
        </authorList>
    </citation>
    <scope>NUCLEOTIDE SEQUENCE [LARGE SCALE GENOMIC DNA]</scope>
    <source>
        <strain evidence="2 3">PS13</strain>
    </source>
</reference>
<dbReference type="RefSeq" id="WP_143380033.1">
    <property type="nucleotide sequence ID" value="NZ_CP041637.1"/>
</dbReference>
<dbReference type="Proteomes" id="UP000319209">
    <property type="component" value="Chromosome"/>
</dbReference>
<feature type="transmembrane region" description="Helical" evidence="1">
    <location>
        <begin position="38"/>
        <end position="60"/>
    </location>
</feature>
<evidence type="ECO:0000313" key="2">
    <source>
        <dbReference type="EMBL" id="QDO93128.1"/>
    </source>
</evidence>
<keyword evidence="3" id="KW-1185">Reference proteome</keyword>
<keyword evidence="1" id="KW-0472">Membrane</keyword>
<proteinExistence type="predicted"/>
<dbReference type="OrthoDB" id="981687at2"/>
<name>A0A516GNM7_9FLAO</name>
<dbReference type="EMBL" id="CP041637">
    <property type="protein sequence ID" value="QDO93128.1"/>
    <property type="molecule type" value="Genomic_DNA"/>
</dbReference>
<dbReference type="InterPro" id="IPR046166">
    <property type="entry name" value="DUF6168"/>
</dbReference>
<evidence type="ECO:0000313" key="3">
    <source>
        <dbReference type="Proteomes" id="UP000319209"/>
    </source>
</evidence>
<feature type="transmembrane region" description="Helical" evidence="1">
    <location>
        <begin position="99"/>
        <end position="120"/>
    </location>
</feature>
<sequence length="123" mass="14251">MIKRILVFLLSIILLFVIAFTIHNYFMTEVMSYKLWHVYLYHFIATLIVYISMEAVLITLPEQVGYTYLALMLIKLGVFVLLFKDTVFKSEQLAQAERYALVVPLLLFLTLEAIAVAKLLNSK</sequence>
<keyword evidence="1" id="KW-0812">Transmembrane</keyword>